<proteinExistence type="inferred from homology"/>
<feature type="region of interest" description="Disordered" evidence="13">
    <location>
        <begin position="267"/>
        <end position="354"/>
    </location>
</feature>
<comment type="similarity">
    <text evidence="2">Belongs to the frataxin family.</text>
</comment>
<dbReference type="GO" id="GO:0004322">
    <property type="term" value="F:ferroxidase activity"/>
    <property type="evidence" value="ECO:0007669"/>
    <property type="project" value="UniProtKB-EC"/>
</dbReference>
<dbReference type="NCBIfam" id="TIGR03422">
    <property type="entry name" value="mito_frataxin"/>
    <property type="match status" value="1"/>
</dbReference>
<evidence type="ECO:0000256" key="13">
    <source>
        <dbReference type="SAM" id="MobiDB-lite"/>
    </source>
</evidence>
<dbReference type="GO" id="GO:0051537">
    <property type="term" value="F:2 iron, 2 sulfur cluster binding"/>
    <property type="evidence" value="ECO:0007669"/>
    <property type="project" value="TreeGrafter"/>
</dbReference>
<keyword evidence="9" id="KW-0408">Iron</keyword>
<dbReference type="GO" id="GO:0008198">
    <property type="term" value="F:ferrous iron binding"/>
    <property type="evidence" value="ECO:0007669"/>
    <property type="project" value="TreeGrafter"/>
</dbReference>
<dbReference type="SUPFAM" id="SSF55387">
    <property type="entry name" value="Frataxin/Nqo15-like"/>
    <property type="match status" value="1"/>
</dbReference>
<evidence type="ECO:0000256" key="9">
    <source>
        <dbReference type="ARBA" id="ARBA00023004"/>
    </source>
</evidence>
<dbReference type="Proteomes" id="UP001221413">
    <property type="component" value="Unassembled WGS sequence"/>
</dbReference>
<protein>
    <recommendedName>
        <fullName evidence="3">ferroxidase</fullName>
        <ecNumber evidence="3">1.16.3.1</ecNumber>
    </recommendedName>
</protein>
<keyword evidence="7" id="KW-0809">Transit peptide</keyword>
<evidence type="ECO:0000313" key="14">
    <source>
        <dbReference type="EMBL" id="KAJ6260097.1"/>
    </source>
</evidence>
<evidence type="ECO:0000256" key="4">
    <source>
        <dbReference type="ARBA" id="ARBA00022434"/>
    </source>
</evidence>
<feature type="compositionally biased region" description="Pro residues" evidence="13">
    <location>
        <begin position="295"/>
        <end position="306"/>
    </location>
</feature>
<evidence type="ECO:0000256" key="12">
    <source>
        <dbReference type="ARBA" id="ARBA00047990"/>
    </source>
</evidence>
<dbReference type="GO" id="GO:0008199">
    <property type="term" value="F:ferric iron binding"/>
    <property type="evidence" value="ECO:0007669"/>
    <property type="project" value="InterPro"/>
</dbReference>
<evidence type="ECO:0000313" key="15">
    <source>
        <dbReference type="Proteomes" id="UP001221413"/>
    </source>
</evidence>
<keyword evidence="11" id="KW-0496">Mitochondrion</keyword>
<dbReference type="EMBL" id="JAQGDS010000005">
    <property type="protein sequence ID" value="KAJ6260097.1"/>
    <property type="molecule type" value="Genomic_DNA"/>
</dbReference>
<keyword evidence="4" id="KW-0409">Iron storage</keyword>
<evidence type="ECO:0000256" key="3">
    <source>
        <dbReference type="ARBA" id="ARBA00013107"/>
    </source>
</evidence>
<comment type="caution">
    <text evidence="14">The sequence shown here is derived from an EMBL/GenBank/DDBJ whole genome shotgun (WGS) entry which is preliminary data.</text>
</comment>
<dbReference type="PANTHER" id="PTHR16821:SF2">
    <property type="entry name" value="FRATAXIN, MITOCHONDRIAL"/>
    <property type="match status" value="1"/>
</dbReference>
<keyword evidence="15" id="KW-1185">Reference proteome</keyword>
<dbReference type="Pfam" id="PF01491">
    <property type="entry name" value="Frataxin_Cyay"/>
    <property type="match status" value="1"/>
</dbReference>
<comment type="catalytic activity">
    <reaction evidence="12">
        <text>4 Fe(2+) + O2 + 4 H(+) = 4 Fe(3+) + 2 H2O</text>
        <dbReference type="Rhea" id="RHEA:11148"/>
        <dbReference type="ChEBI" id="CHEBI:15377"/>
        <dbReference type="ChEBI" id="CHEBI:15378"/>
        <dbReference type="ChEBI" id="CHEBI:15379"/>
        <dbReference type="ChEBI" id="CHEBI:29033"/>
        <dbReference type="ChEBI" id="CHEBI:29034"/>
        <dbReference type="EC" id="1.16.3.1"/>
    </reaction>
</comment>
<dbReference type="GO" id="GO:0006879">
    <property type="term" value="P:intracellular iron ion homeostasis"/>
    <property type="evidence" value="ECO:0007669"/>
    <property type="project" value="UniProtKB-KW"/>
</dbReference>
<dbReference type="Gene3D" id="3.30.920.10">
    <property type="entry name" value="Frataxin/CyaY"/>
    <property type="match status" value="1"/>
</dbReference>
<dbReference type="EC" id="1.16.3.1" evidence="3"/>
<dbReference type="GO" id="GO:0005739">
    <property type="term" value="C:mitochondrion"/>
    <property type="evidence" value="ECO:0007669"/>
    <property type="project" value="UniProtKB-SubCell"/>
</dbReference>
<evidence type="ECO:0000256" key="5">
    <source>
        <dbReference type="ARBA" id="ARBA00022448"/>
    </source>
</evidence>
<evidence type="ECO:0000256" key="2">
    <source>
        <dbReference type="ARBA" id="ARBA00008183"/>
    </source>
</evidence>
<evidence type="ECO:0000256" key="6">
    <source>
        <dbReference type="ARBA" id="ARBA00022496"/>
    </source>
</evidence>
<dbReference type="PANTHER" id="PTHR16821">
    <property type="entry name" value="FRATAXIN"/>
    <property type="match status" value="1"/>
</dbReference>
<accession>A0AAD6J125</accession>
<dbReference type="PROSITE" id="PS50810">
    <property type="entry name" value="FRATAXIN_2"/>
    <property type="match status" value="1"/>
</dbReference>
<dbReference type="GO" id="GO:0006826">
    <property type="term" value="P:iron ion transport"/>
    <property type="evidence" value="ECO:0007669"/>
    <property type="project" value="UniProtKB-KW"/>
</dbReference>
<dbReference type="InterPro" id="IPR020895">
    <property type="entry name" value="Frataxin_CS"/>
</dbReference>
<evidence type="ECO:0000256" key="8">
    <source>
        <dbReference type="ARBA" id="ARBA00023002"/>
    </source>
</evidence>
<dbReference type="GO" id="GO:0016226">
    <property type="term" value="P:iron-sulfur cluster assembly"/>
    <property type="evidence" value="ECO:0007669"/>
    <property type="project" value="InterPro"/>
</dbReference>
<reference evidence="14" key="1">
    <citation type="submission" date="2023-01" db="EMBL/GenBank/DDBJ databases">
        <title>The chitinases involved in constricting ring structure development in the nematode-trapping fungus Drechslerella dactyloides.</title>
        <authorList>
            <person name="Wang R."/>
            <person name="Zhang L."/>
            <person name="Tang P."/>
            <person name="Li S."/>
            <person name="Liang L."/>
        </authorList>
    </citation>
    <scope>NUCLEOTIDE SEQUENCE</scope>
    <source>
        <strain evidence="14">YMF1.00031</strain>
    </source>
</reference>
<dbReference type="GO" id="GO:0034986">
    <property type="term" value="F:iron chaperone activity"/>
    <property type="evidence" value="ECO:0007669"/>
    <property type="project" value="TreeGrafter"/>
</dbReference>
<organism evidence="14 15">
    <name type="scientific">Drechslerella dactyloides</name>
    <name type="common">Nematode-trapping fungus</name>
    <name type="synonym">Arthrobotrys dactyloides</name>
    <dbReference type="NCBI Taxonomy" id="74499"/>
    <lineage>
        <taxon>Eukaryota</taxon>
        <taxon>Fungi</taxon>
        <taxon>Dikarya</taxon>
        <taxon>Ascomycota</taxon>
        <taxon>Pezizomycotina</taxon>
        <taxon>Orbiliomycetes</taxon>
        <taxon>Orbiliales</taxon>
        <taxon>Orbiliaceae</taxon>
        <taxon>Drechslerella</taxon>
    </lineage>
</organism>
<dbReference type="InterPro" id="IPR002908">
    <property type="entry name" value="Frataxin/CyaY"/>
</dbReference>
<keyword evidence="8" id="KW-0560">Oxidoreductase</keyword>
<dbReference type="SMART" id="SM01219">
    <property type="entry name" value="Frataxin_Cyay"/>
    <property type="match status" value="1"/>
</dbReference>
<evidence type="ECO:0000256" key="11">
    <source>
        <dbReference type="ARBA" id="ARBA00023128"/>
    </source>
</evidence>
<evidence type="ECO:0000256" key="1">
    <source>
        <dbReference type="ARBA" id="ARBA00004173"/>
    </source>
</evidence>
<evidence type="ECO:0000256" key="10">
    <source>
        <dbReference type="ARBA" id="ARBA00023065"/>
    </source>
</evidence>
<dbReference type="InterPro" id="IPR036524">
    <property type="entry name" value="Frataxin/CyaY_sf"/>
</dbReference>
<comment type="subcellular location">
    <subcellularLocation>
        <location evidence="1">Mitochondrion</location>
    </subcellularLocation>
</comment>
<dbReference type="AlphaFoldDB" id="A0AAD6J125"/>
<dbReference type="InterPro" id="IPR017789">
    <property type="entry name" value="Frataxin"/>
</dbReference>
<dbReference type="NCBIfam" id="TIGR03421">
    <property type="entry name" value="FeS_CyaY"/>
    <property type="match status" value="1"/>
</dbReference>
<sequence>MPDIGGNGDIPSSNRDFDVSKSSALCCRPQARIQIVSTDVIEIVKREEKTNRLFAAHCTRTYVQRLHDAINSYPPTNLPGRAIGEQQDAGMQPKHLYPHLAVPGVSPNSGSTAAARPVCAATQHSRRLHTTPRCLAATGYTGPAAGISMEEYHQLADRTMNELFDRLEALVEEKDGFDVEFHADVLELETPNGTYVFNKQPPNKQIWLSSPVSGPKRYSWQDEQQEWVYTNTGSTLRELLREEVGVEIGESSAFGRYREMSALNVGAEPSPGRGLFAKRKRVGAPRDIEKVAPSTPFPRTPRPHPPSSRAGRPISFRIPTGYRRVSHPSALEDPPSLDPNTRPALSHRVAKPVR</sequence>
<dbReference type="PROSITE" id="PS01344">
    <property type="entry name" value="FRATAXIN_1"/>
    <property type="match status" value="1"/>
</dbReference>
<keyword evidence="6" id="KW-0410">Iron transport</keyword>
<gene>
    <name evidence="14" type="ORF">Dda_4318</name>
</gene>
<evidence type="ECO:0000256" key="7">
    <source>
        <dbReference type="ARBA" id="ARBA00022946"/>
    </source>
</evidence>
<name>A0AAD6J125_DREDA</name>
<keyword evidence="10" id="KW-0406">Ion transport</keyword>
<keyword evidence="5" id="KW-0813">Transport</keyword>